<feature type="transmembrane region" description="Helical" evidence="2">
    <location>
        <begin position="35"/>
        <end position="58"/>
    </location>
</feature>
<keyword evidence="2" id="KW-0812">Transmembrane</keyword>
<organism evidence="3">
    <name type="scientific">Rhodotorula toruloides</name>
    <name type="common">Yeast</name>
    <name type="synonym">Rhodosporidium toruloides</name>
    <dbReference type="NCBI Taxonomy" id="5286"/>
    <lineage>
        <taxon>Eukaryota</taxon>
        <taxon>Fungi</taxon>
        <taxon>Dikarya</taxon>
        <taxon>Basidiomycota</taxon>
        <taxon>Pucciniomycotina</taxon>
        <taxon>Microbotryomycetes</taxon>
        <taxon>Sporidiobolales</taxon>
        <taxon>Sporidiobolaceae</taxon>
        <taxon>Rhodotorula</taxon>
    </lineage>
</organism>
<keyword evidence="2" id="KW-0472">Membrane</keyword>
<protein>
    <submittedName>
        <fullName evidence="3">RHTO0S05e06194g1_1</fullName>
    </submittedName>
</protein>
<feature type="transmembrane region" description="Helical" evidence="2">
    <location>
        <begin position="100"/>
        <end position="120"/>
    </location>
</feature>
<gene>
    <name evidence="3" type="ORF">RHTO0S_05e06194g</name>
</gene>
<name>A0A061B0Z0_RHOTO</name>
<feature type="region of interest" description="Disordered" evidence="1">
    <location>
        <begin position="1"/>
        <end position="28"/>
    </location>
</feature>
<accession>A0A061B0Z0</accession>
<feature type="compositionally biased region" description="Basic residues" evidence="1">
    <location>
        <begin position="168"/>
        <end position="191"/>
    </location>
</feature>
<keyword evidence="2" id="KW-1133">Transmembrane helix</keyword>
<reference evidence="3" key="1">
    <citation type="journal article" date="2014" name="Genome Announc.">
        <title>Draft genome sequence of Rhodosporidium toruloides CECT1137, an oleaginous yeast of biotechnological interest.</title>
        <authorList>
            <person name="Morin N."/>
            <person name="Calcas X."/>
            <person name="Devillers H."/>
            <person name="Durrens P."/>
            <person name="Sherman D.J."/>
            <person name="Nicaud J.-M."/>
            <person name="Neuveglise C."/>
        </authorList>
    </citation>
    <scope>NUCLEOTIDE SEQUENCE</scope>
    <source>
        <strain evidence="3">CECT1137</strain>
    </source>
</reference>
<feature type="transmembrane region" description="Helical" evidence="2">
    <location>
        <begin position="64"/>
        <end position="88"/>
    </location>
</feature>
<feature type="compositionally biased region" description="Acidic residues" evidence="1">
    <location>
        <begin position="195"/>
        <end position="208"/>
    </location>
</feature>
<proteinExistence type="predicted"/>
<sequence length="208" mass="22765">MGRRHDDDDPPSDDDGAQQASTSSGADPWRKNHRIAFFGATGSAAFFDAGFAGIVLWENFGVPAYVYGTAIAISIIEAVYIVVSVVLIERGIGTRSRVDMSLALMPMWAGSLTINIAFLLGANAGKTESPTAFMAAAAFAALSQLCGLALAVLGIMYHIVELRDPHPKKHHFKERMRRARDRLRRHHKRRHRDDSEDDGSGSEDDDGR</sequence>
<feature type="region of interest" description="Disordered" evidence="1">
    <location>
        <begin position="168"/>
        <end position="208"/>
    </location>
</feature>
<evidence type="ECO:0000256" key="1">
    <source>
        <dbReference type="SAM" id="MobiDB-lite"/>
    </source>
</evidence>
<evidence type="ECO:0000256" key="2">
    <source>
        <dbReference type="SAM" id="Phobius"/>
    </source>
</evidence>
<evidence type="ECO:0000313" key="3">
    <source>
        <dbReference type="EMBL" id="CDR40680.1"/>
    </source>
</evidence>
<dbReference type="AlphaFoldDB" id="A0A061B0Z0"/>
<dbReference type="OrthoDB" id="2528748at2759"/>
<feature type="transmembrane region" description="Helical" evidence="2">
    <location>
        <begin position="132"/>
        <end position="160"/>
    </location>
</feature>
<dbReference type="EMBL" id="LK052940">
    <property type="protein sequence ID" value="CDR40680.1"/>
    <property type="molecule type" value="Genomic_DNA"/>
</dbReference>